<dbReference type="InterPro" id="IPR013762">
    <property type="entry name" value="Integrase-like_cat_sf"/>
</dbReference>
<evidence type="ECO:0000313" key="13">
    <source>
        <dbReference type="Proteomes" id="UP000003146"/>
    </source>
</evidence>
<dbReference type="GO" id="GO:0051301">
    <property type="term" value="P:cell division"/>
    <property type="evidence" value="ECO:0007669"/>
    <property type="project" value="UniProtKB-KW"/>
</dbReference>
<proteinExistence type="inferred from homology"/>
<feature type="domain" description="Core-binding (CB)" evidence="11">
    <location>
        <begin position="1"/>
        <end position="87"/>
    </location>
</feature>
<evidence type="ECO:0000313" key="12">
    <source>
        <dbReference type="EMBL" id="EDV01612.1"/>
    </source>
</evidence>
<evidence type="ECO:0000259" key="11">
    <source>
        <dbReference type="PROSITE" id="PS51900"/>
    </source>
</evidence>
<dbReference type="Gene3D" id="1.10.443.10">
    <property type="entry name" value="Intergrase catalytic core"/>
    <property type="match status" value="1"/>
</dbReference>
<comment type="similarity">
    <text evidence="9">Belongs to the 'phage' integrase family. XerC subfamily.</text>
</comment>
<keyword evidence="4 9" id="KW-0159">Chromosome partition</keyword>
<evidence type="ECO:0000256" key="4">
    <source>
        <dbReference type="ARBA" id="ARBA00022829"/>
    </source>
</evidence>
<comment type="function">
    <text evidence="9">Site-specific tyrosine recombinase, which acts by catalyzing the cutting and rejoining of the recombining DNA molecules. The XerC-XerD complex is essential to convert dimers of the bacterial chromosome into monomers to permit their segregation at cell division. It also contributes to the segregational stability of plasmids.</text>
</comment>
<sequence>MLFMLKDSFLKYLQFEKNYSDKTIVSYGIDLEKFEEYFKTVDECLDFTVVDVDLIRGWVLSLMEEGYTATSVNRKLSSLRSFYRYLLRQGVVSVDPLQKVVGPKKKKPLPVFVKEADMSRLLDEADFGTSFEGVRDKVILEVFYETGVRLSELVGLTDADVDLSLKQIKVTGKRNKQRFIPFGDKLKSDLNAYLSVREERFPGGGEAFFLRGNGKPIYPGLVYLLVKRNLSKVVSLKKKSPHVLRHSFATSMLNNHAELGAVKELLGHESLTTTEVYTHTTFEELKKVYEQAHPRA</sequence>
<comment type="caution">
    <text evidence="12">The sequence shown here is derived from an EMBL/GenBank/DDBJ whole genome shotgun (WGS) entry which is preliminary data.</text>
</comment>
<dbReference type="GO" id="GO:0006313">
    <property type="term" value="P:DNA transposition"/>
    <property type="evidence" value="ECO:0007669"/>
    <property type="project" value="UniProtKB-UniRule"/>
</dbReference>
<dbReference type="Pfam" id="PF02899">
    <property type="entry name" value="Phage_int_SAM_1"/>
    <property type="match status" value="1"/>
</dbReference>
<dbReference type="PANTHER" id="PTHR30349:SF77">
    <property type="entry name" value="TYROSINE RECOMBINASE XERC"/>
    <property type="match status" value="1"/>
</dbReference>
<feature type="active site" evidence="9">
    <location>
        <position position="268"/>
    </location>
</feature>
<feature type="active site" evidence="9">
    <location>
        <position position="245"/>
    </location>
</feature>
<evidence type="ECO:0000256" key="1">
    <source>
        <dbReference type="ARBA" id="ARBA00004496"/>
    </source>
</evidence>
<dbReference type="HAMAP" id="MF_01808">
    <property type="entry name" value="Recomb_XerC_XerD"/>
    <property type="match status" value="1"/>
</dbReference>
<accession>B3JHF3</accession>
<keyword evidence="8 9" id="KW-0131">Cell cycle</keyword>
<dbReference type="GO" id="GO:0005737">
    <property type="term" value="C:cytoplasm"/>
    <property type="evidence" value="ECO:0007669"/>
    <property type="project" value="UniProtKB-SubCell"/>
</dbReference>
<dbReference type="HOGENOM" id="CLU_027562_9_0_10"/>
<dbReference type="InterPro" id="IPR050090">
    <property type="entry name" value="Tyrosine_recombinase_XerCD"/>
</dbReference>
<keyword evidence="5 9" id="KW-0229">DNA integration</keyword>
<dbReference type="PROSITE" id="PS51898">
    <property type="entry name" value="TYR_RECOMBINASE"/>
    <property type="match status" value="1"/>
</dbReference>
<evidence type="ECO:0000256" key="8">
    <source>
        <dbReference type="ARBA" id="ARBA00023306"/>
    </source>
</evidence>
<dbReference type="InterPro" id="IPR023009">
    <property type="entry name" value="Tyrosine_recombinase_XerC/XerD"/>
</dbReference>
<dbReference type="Proteomes" id="UP000003146">
    <property type="component" value="Unassembled WGS sequence"/>
</dbReference>
<keyword evidence="3 9" id="KW-0132">Cell division</keyword>
<feature type="active site" evidence="9">
    <location>
        <position position="149"/>
    </location>
</feature>
<evidence type="ECO:0000256" key="6">
    <source>
        <dbReference type="ARBA" id="ARBA00023125"/>
    </source>
</evidence>
<dbReference type="Gene3D" id="1.10.150.130">
    <property type="match status" value="1"/>
</dbReference>
<evidence type="ECO:0000259" key="10">
    <source>
        <dbReference type="PROSITE" id="PS51898"/>
    </source>
</evidence>
<dbReference type="InterPro" id="IPR004107">
    <property type="entry name" value="Integrase_SAM-like_N"/>
</dbReference>
<dbReference type="GO" id="GO:0007059">
    <property type="term" value="P:chromosome segregation"/>
    <property type="evidence" value="ECO:0007669"/>
    <property type="project" value="UniProtKB-UniRule"/>
</dbReference>
<evidence type="ECO:0000256" key="2">
    <source>
        <dbReference type="ARBA" id="ARBA00022490"/>
    </source>
</evidence>
<dbReference type="InterPro" id="IPR044068">
    <property type="entry name" value="CB"/>
</dbReference>
<evidence type="ECO:0000256" key="5">
    <source>
        <dbReference type="ARBA" id="ARBA00022908"/>
    </source>
</evidence>
<dbReference type="InterPro" id="IPR011010">
    <property type="entry name" value="DNA_brk_join_enz"/>
</dbReference>
<keyword evidence="2 9" id="KW-0963">Cytoplasm</keyword>
<dbReference type="PANTHER" id="PTHR30349">
    <property type="entry name" value="PHAGE INTEGRASE-RELATED"/>
    <property type="match status" value="1"/>
</dbReference>
<reference evidence="12 13" key="2">
    <citation type="submission" date="2008-04" db="EMBL/GenBank/DDBJ databases">
        <authorList>
            <person name="Fulton L."/>
            <person name="Clifton S."/>
            <person name="Fulton B."/>
            <person name="Xu J."/>
            <person name="Minx P."/>
            <person name="Pepin K.H."/>
            <person name="Johnson M."/>
            <person name="Thiruvilangam P."/>
            <person name="Bhonagiri V."/>
            <person name="Nash W.E."/>
            <person name="Mardis E.R."/>
            <person name="Wilson R.K."/>
        </authorList>
    </citation>
    <scope>NUCLEOTIDE SEQUENCE [LARGE SCALE GENOMIC DNA]</scope>
    <source>
        <strain evidence="12 13">DSM 17136</strain>
    </source>
</reference>
<protein>
    <recommendedName>
        <fullName evidence="9">Tyrosine recombinase XerC</fullName>
    </recommendedName>
</protein>
<gene>
    <name evidence="9" type="primary">xerC</name>
    <name evidence="12" type="ORF">BACCOP_01310</name>
</gene>
<dbReference type="AlphaFoldDB" id="B3JHF3"/>
<dbReference type="EMBL" id="ABIY02000074">
    <property type="protein sequence ID" value="EDV01612.1"/>
    <property type="molecule type" value="Genomic_DNA"/>
</dbReference>
<comment type="subunit">
    <text evidence="9">Forms a cyclic heterotetrameric complex composed of two molecules of XerC and two molecules of XerD.</text>
</comment>
<keyword evidence="7 9" id="KW-0233">DNA recombination</keyword>
<feature type="active site" evidence="9">
    <location>
        <position position="242"/>
    </location>
</feature>
<evidence type="ECO:0000256" key="3">
    <source>
        <dbReference type="ARBA" id="ARBA00022618"/>
    </source>
</evidence>
<feature type="active site" evidence="9">
    <location>
        <position position="173"/>
    </location>
</feature>
<dbReference type="STRING" id="470145.BACCOP_01310"/>
<organism evidence="12 13">
    <name type="scientific">Phocaeicola coprocola DSM 17136</name>
    <dbReference type="NCBI Taxonomy" id="470145"/>
    <lineage>
        <taxon>Bacteria</taxon>
        <taxon>Pseudomonadati</taxon>
        <taxon>Bacteroidota</taxon>
        <taxon>Bacteroidia</taxon>
        <taxon>Bacteroidales</taxon>
        <taxon>Bacteroidaceae</taxon>
        <taxon>Phocaeicola</taxon>
    </lineage>
</organism>
<dbReference type="eggNOG" id="COG4974">
    <property type="taxonomic scope" value="Bacteria"/>
</dbReference>
<dbReference type="Pfam" id="PF00589">
    <property type="entry name" value="Phage_integrase"/>
    <property type="match status" value="1"/>
</dbReference>
<dbReference type="SUPFAM" id="SSF56349">
    <property type="entry name" value="DNA breaking-rejoining enzymes"/>
    <property type="match status" value="1"/>
</dbReference>
<dbReference type="GO" id="GO:0009037">
    <property type="term" value="F:tyrosine-based site-specific recombinase activity"/>
    <property type="evidence" value="ECO:0007669"/>
    <property type="project" value="UniProtKB-UniRule"/>
</dbReference>
<comment type="subcellular location">
    <subcellularLocation>
        <location evidence="1 9">Cytoplasm</location>
    </subcellularLocation>
</comment>
<dbReference type="InterPro" id="IPR002104">
    <property type="entry name" value="Integrase_catalytic"/>
</dbReference>
<dbReference type="GO" id="GO:0003677">
    <property type="term" value="F:DNA binding"/>
    <property type="evidence" value="ECO:0007669"/>
    <property type="project" value="UniProtKB-UniRule"/>
</dbReference>
<evidence type="ECO:0000256" key="9">
    <source>
        <dbReference type="HAMAP-Rule" id="MF_01808"/>
    </source>
</evidence>
<feature type="domain" description="Tyr recombinase" evidence="10">
    <location>
        <begin position="108"/>
        <end position="290"/>
    </location>
</feature>
<feature type="active site" description="O-(3'-phospho-DNA)-tyrosine intermediate" evidence="9">
    <location>
        <position position="277"/>
    </location>
</feature>
<keyword evidence="6 9" id="KW-0238">DNA-binding</keyword>
<reference evidence="12 13" key="1">
    <citation type="submission" date="2008-04" db="EMBL/GenBank/DDBJ databases">
        <title>Draft genome sequence of Bacteroides coprocola (DSM 17136).</title>
        <authorList>
            <person name="Sudarsanam P."/>
            <person name="Ley R."/>
            <person name="Guruge J."/>
            <person name="Turnbaugh P.J."/>
            <person name="Mahowald M."/>
            <person name="Liep D."/>
            <person name="Gordon J."/>
        </authorList>
    </citation>
    <scope>NUCLEOTIDE SEQUENCE [LARGE SCALE GENOMIC DNA]</scope>
    <source>
        <strain evidence="12 13">DSM 17136</strain>
    </source>
</reference>
<name>B3JHF3_9BACT</name>
<dbReference type="PROSITE" id="PS51900">
    <property type="entry name" value="CB"/>
    <property type="match status" value="1"/>
</dbReference>
<evidence type="ECO:0000256" key="7">
    <source>
        <dbReference type="ARBA" id="ARBA00023172"/>
    </source>
</evidence>
<dbReference type="InterPro" id="IPR010998">
    <property type="entry name" value="Integrase_recombinase_N"/>
</dbReference>